<dbReference type="OrthoDB" id="607498at2759"/>
<dbReference type="PANTHER" id="PTHR33389:SF7">
    <property type="entry name" value="OS01G0678000 PROTEIN"/>
    <property type="match status" value="1"/>
</dbReference>
<gene>
    <name evidence="3" type="ORF">GUJ93_ZPchr0001g32175</name>
</gene>
<feature type="chain" id="PRO_5035305075" description="DUF2921 domain-containing protein" evidence="1">
    <location>
        <begin position="26"/>
        <end position="535"/>
    </location>
</feature>
<reference evidence="3" key="2">
    <citation type="submission" date="2021-02" db="EMBL/GenBank/DDBJ databases">
        <authorList>
            <person name="Kimball J.A."/>
            <person name="Haas M.W."/>
            <person name="Macchietto M."/>
            <person name="Kono T."/>
            <person name="Duquette J."/>
            <person name="Shao M."/>
        </authorList>
    </citation>
    <scope>NUCLEOTIDE SEQUENCE</scope>
    <source>
        <tissue evidence="3">Fresh leaf tissue</tissue>
    </source>
</reference>
<dbReference type="EMBL" id="JAAALK010000288">
    <property type="protein sequence ID" value="KAG8055864.1"/>
    <property type="molecule type" value="Genomic_DNA"/>
</dbReference>
<protein>
    <recommendedName>
        <fullName evidence="2">DUF2921 domain-containing protein</fullName>
    </recommendedName>
</protein>
<evidence type="ECO:0000313" key="4">
    <source>
        <dbReference type="Proteomes" id="UP000729402"/>
    </source>
</evidence>
<dbReference type="Pfam" id="PF25333">
    <property type="entry name" value="DUF2921_N"/>
    <property type="match status" value="2"/>
</dbReference>
<evidence type="ECO:0000256" key="1">
    <source>
        <dbReference type="SAM" id="SignalP"/>
    </source>
</evidence>
<evidence type="ECO:0000313" key="3">
    <source>
        <dbReference type="EMBL" id="KAG8055864.1"/>
    </source>
</evidence>
<keyword evidence="1" id="KW-0732">Signal</keyword>
<dbReference type="AlphaFoldDB" id="A0A8J5VU77"/>
<dbReference type="Proteomes" id="UP000729402">
    <property type="component" value="Unassembled WGS sequence"/>
</dbReference>
<name>A0A8J5VU77_ZIZPA</name>
<organism evidence="3 4">
    <name type="scientific">Zizania palustris</name>
    <name type="common">Northern wild rice</name>
    <dbReference type="NCBI Taxonomy" id="103762"/>
    <lineage>
        <taxon>Eukaryota</taxon>
        <taxon>Viridiplantae</taxon>
        <taxon>Streptophyta</taxon>
        <taxon>Embryophyta</taxon>
        <taxon>Tracheophyta</taxon>
        <taxon>Spermatophyta</taxon>
        <taxon>Magnoliopsida</taxon>
        <taxon>Liliopsida</taxon>
        <taxon>Poales</taxon>
        <taxon>Poaceae</taxon>
        <taxon>BOP clade</taxon>
        <taxon>Oryzoideae</taxon>
        <taxon>Oryzeae</taxon>
        <taxon>Zizaniinae</taxon>
        <taxon>Zizania</taxon>
    </lineage>
</organism>
<feature type="domain" description="DUF2921" evidence="2">
    <location>
        <begin position="37"/>
        <end position="205"/>
    </location>
</feature>
<accession>A0A8J5VU77</accession>
<feature type="domain" description="DUF2921" evidence="2">
    <location>
        <begin position="222"/>
        <end position="396"/>
    </location>
</feature>
<evidence type="ECO:0000259" key="2">
    <source>
        <dbReference type="Pfam" id="PF25333"/>
    </source>
</evidence>
<dbReference type="PANTHER" id="PTHR33389">
    <property type="entry name" value="FAMILY PROTEIN, PUTATIVE (DUF2921)-RELATED"/>
    <property type="match status" value="1"/>
</dbReference>
<feature type="signal peptide" evidence="1">
    <location>
        <begin position="1"/>
        <end position="25"/>
    </location>
</feature>
<comment type="caution">
    <text evidence="3">The sequence shown here is derived from an EMBL/GenBank/DDBJ whole genome shotgun (WGS) entry which is preliminary data.</text>
</comment>
<sequence length="535" mass="58581">MAPARRCSRTFRLSFLTQVVLVVSAVVVFPAAASSTSRCSNPFPATKEIPEGNDAVELLRSFQISTGYFSGGDRLFAPDDESSYIPRSFTFTPSKVARTTDSALLEVAATLTVYGARSSDGGGGSRRRRRSYTFSRTASFHIHGYYSFASAELCMVGAFGSYDGENGFVKHLRNVNFRLRVPNAPSLSDPFVTGLLDGADFETISLVAYVESDRYVFSEKKPSCPPLMPAGDAWGALQALEANFSCPHLKELLVSSYKLEHAAGDSSSPSSPTPLSLSTSRMMHVNQMHCTVNGSVRAYVVFSNDTDAHSWRWKIHSRFFVKEEAVVADGYWDATTSRLCLTACRVVHSSAATGPSSTDLKVGEPCGIGMSFWFPAVWTIRDRSVVAGLLWNASQEWGNKHAAGDVLSSAISASSIDLQYMRSSNLSDVKYNYTMVDTAKKQYIQTGLSKSKKGRFPGNSSTYSYQDFKFYFGRGEATPVTIGSVMVAGDMLAAEAAFFDHTMEEVNMRRPPALATMDHTQLLNISYDQGSQFRN</sequence>
<dbReference type="InterPro" id="IPR057425">
    <property type="entry name" value="DUF2921_N"/>
</dbReference>
<reference evidence="3" key="1">
    <citation type="journal article" date="2021" name="bioRxiv">
        <title>Whole Genome Assembly and Annotation of Northern Wild Rice, Zizania palustris L., Supports a Whole Genome Duplication in the Zizania Genus.</title>
        <authorList>
            <person name="Haas M."/>
            <person name="Kono T."/>
            <person name="Macchietto M."/>
            <person name="Millas R."/>
            <person name="McGilp L."/>
            <person name="Shao M."/>
            <person name="Duquette J."/>
            <person name="Hirsch C.N."/>
            <person name="Kimball J."/>
        </authorList>
    </citation>
    <scope>NUCLEOTIDE SEQUENCE</scope>
    <source>
        <tissue evidence="3">Fresh leaf tissue</tissue>
    </source>
</reference>
<keyword evidence="4" id="KW-1185">Reference proteome</keyword>
<proteinExistence type="predicted"/>